<dbReference type="GO" id="GO:0000166">
    <property type="term" value="F:nucleotide binding"/>
    <property type="evidence" value="ECO:0007669"/>
    <property type="project" value="InterPro"/>
</dbReference>
<evidence type="ECO:0000259" key="2">
    <source>
        <dbReference type="Pfam" id="PF01408"/>
    </source>
</evidence>
<dbReference type="Gene3D" id="3.30.360.10">
    <property type="entry name" value="Dihydrodipicolinate Reductase, domain 2"/>
    <property type="match status" value="1"/>
</dbReference>
<dbReference type="Pfam" id="PF01408">
    <property type="entry name" value="GFO_IDH_MocA"/>
    <property type="match status" value="1"/>
</dbReference>
<dbReference type="Gene3D" id="3.40.50.720">
    <property type="entry name" value="NAD(P)-binding Rossmann-like Domain"/>
    <property type="match status" value="1"/>
</dbReference>
<reference evidence="3" key="1">
    <citation type="submission" date="2018-05" db="EMBL/GenBank/DDBJ databases">
        <authorList>
            <person name="Lanie J.A."/>
            <person name="Ng W.-L."/>
            <person name="Kazmierczak K.M."/>
            <person name="Andrzejewski T.M."/>
            <person name="Davidsen T.M."/>
            <person name="Wayne K.J."/>
            <person name="Tettelin H."/>
            <person name="Glass J.I."/>
            <person name="Rusch D."/>
            <person name="Podicherti R."/>
            <person name="Tsui H.-C.T."/>
            <person name="Winkler M.E."/>
        </authorList>
    </citation>
    <scope>NUCLEOTIDE SEQUENCE</scope>
</reference>
<feature type="non-terminal residue" evidence="3">
    <location>
        <position position="242"/>
    </location>
</feature>
<feature type="domain" description="Gfo/Idh/MocA-like oxidoreductase N-terminal" evidence="2">
    <location>
        <begin position="27"/>
        <end position="133"/>
    </location>
</feature>
<dbReference type="AlphaFoldDB" id="A0A382INK0"/>
<evidence type="ECO:0000313" key="3">
    <source>
        <dbReference type="EMBL" id="SVC00261.1"/>
    </source>
</evidence>
<dbReference type="InterPro" id="IPR000683">
    <property type="entry name" value="Gfo/Idh/MocA-like_OxRdtase_N"/>
</dbReference>
<accession>A0A382INK0</accession>
<keyword evidence="1" id="KW-0560">Oxidoreductase</keyword>
<proteinExistence type="predicted"/>
<protein>
    <recommendedName>
        <fullName evidence="2">Gfo/Idh/MocA-like oxidoreductase N-terminal domain-containing protein</fullName>
    </recommendedName>
</protein>
<dbReference type="PANTHER" id="PTHR43818">
    <property type="entry name" value="BCDNA.GH03377"/>
    <property type="match status" value="1"/>
</dbReference>
<organism evidence="3">
    <name type="scientific">marine metagenome</name>
    <dbReference type="NCBI Taxonomy" id="408172"/>
    <lineage>
        <taxon>unclassified sequences</taxon>
        <taxon>metagenomes</taxon>
        <taxon>ecological metagenomes</taxon>
    </lineage>
</organism>
<dbReference type="EMBL" id="UINC01068017">
    <property type="protein sequence ID" value="SVC00261.1"/>
    <property type="molecule type" value="Genomic_DNA"/>
</dbReference>
<dbReference type="GO" id="GO:0016491">
    <property type="term" value="F:oxidoreductase activity"/>
    <property type="evidence" value="ECO:0007669"/>
    <property type="project" value="UniProtKB-KW"/>
</dbReference>
<name>A0A382INK0_9ZZZZ</name>
<gene>
    <name evidence="3" type="ORF">METZ01_LOCUS253115</name>
</gene>
<evidence type="ECO:0000256" key="1">
    <source>
        <dbReference type="ARBA" id="ARBA00023002"/>
    </source>
</evidence>
<dbReference type="SUPFAM" id="SSF51735">
    <property type="entry name" value="NAD(P)-binding Rossmann-fold domains"/>
    <property type="match status" value="1"/>
</dbReference>
<dbReference type="PANTHER" id="PTHR43818:SF11">
    <property type="entry name" value="BCDNA.GH03377"/>
    <property type="match status" value="1"/>
</dbReference>
<dbReference type="InterPro" id="IPR036291">
    <property type="entry name" value="NAD(P)-bd_dom_sf"/>
</dbReference>
<sequence length="242" mass="26508">MTMTHPEPYGVLLISFSRHSHQRNFVSLYAGHPRTHIVAIADDDATIDDDLRQLNRLWAQRLDVPYVPSVKDALARDDVDIVSIGHDIERRSDLAQQAACAGKHLWIDKFLGATIDECDAVVEAVDDAGITAIVPSYAYGSLLRQVRPILESGALGELLGCHVDLHFAKGKPRPVGDRLPFLHADEGKWKYPELKRELLTVGSYSVGLLQSCLGSAAQVHGTGGGFFFPEHADRGADDFACI</sequence>
<dbReference type="InterPro" id="IPR050463">
    <property type="entry name" value="Gfo/Idh/MocA_oxidrdct_glycsds"/>
</dbReference>